<proteinExistence type="inferred from homology"/>
<keyword evidence="5" id="KW-0732">Signal</keyword>
<evidence type="ECO:0000256" key="7">
    <source>
        <dbReference type="ARBA" id="ARBA00023121"/>
    </source>
</evidence>
<dbReference type="Proteomes" id="UP000005239">
    <property type="component" value="Unassembled WGS sequence"/>
</dbReference>
<accession>A0A2A6B6K9</accession>
<evidence type="ECO:0000256" key="2">
    <source>
        <dbReference type="ARBA" id="ARBA00006648"/>
    </source>
</evidence>
<evidence type="ECO:0000313" key="8">
    <source>
        <dbReference type="EnsemblMetazoa" id="PPA35095.1"/>
    </source>
</evidence>
<dbReference type="GO" id="GO:0008289">
    <property type="term" value="F:lipid binding"/>
    <property type="evidence" value="ECO:0007669"/>
    <property type="project" value="UniProtKB-KW"/>
</dbReference>
<dbReference type="PANTHER" id="PTHR31418">
    <property type="entry name" value="FATTY-ACID AND RETINOL-BINDING PROTEIN 1"/>
    <property type="match status" value="1"/>
</dbReference>
<keyword evidence="4" id="KW-0964">Secreted</keyword>
<dbReference type="PANTHER" id="PTHR31418:SF7">
    <property type="entry name" value="FATTY-ACID AND RETINOL-BINDING PROTEIN 1"/>
    <property type="match status" value="1"/>
</dbReference>
<evidence type="ECO:0000313" key="9">
    <source>
        <dbReference type="Proteomes" id="UP000005239"/>
    </source>
</evidence>
<gene>
    <name evidence="8" type="primary">WBGene00273464</name>
</gene>
<evidence type="ECO:0000256" key="5">
    <source>
        <dbReference type="ARBA" id="ARBA00022729"/>
    </source>
</evidence>
<accession>A0A8R1YP75</accession>
<reference evidence="9" key="1">
    <citation type="journal article" date="2008" name="Nat. Genet.">
        <title>The Pristionchus pacificus genome provides a unique perspective on nematode lifestyle and parasitism.</title>
        <authorList>
            <person name="Dieterich C."/>
            <person name="Clifton S.W."/>
            <person name="Schuster L.N."/>
            <person name="Chinwalla A."/>
            <person name="Delehaunty K."/>
            <person name="Dinkelacker I."/>
            <person name="Fulton L."/>
            <person name="Fulton R."/>
            <person name="Godfrey J."/>
            <person name="Minx P."/>
            <person name="Mitreva M."/>
            <person name="Roeseler W."/>
            <person name="Tian H."/>
            <person name="Witte H."/>
            <person name="Yang S.P."/>
            <person name="Wilson R.K."/>
            <person name="Sommer R.J."/>
        </authorList>
    </citation>
    <scope>NUCLEOTIDE SEQUENCE [LARGE SCALE GENOMIC DNA]</scope>
    <source>
        <strain evidence="9">PS312</strain>
    </source>
</reference>
<protein>
    <recommendedName>
        <fullName evidence="3">Fatty-acid and retinol-binding protein 1</fullName>
    </recommendedName>
</protein>
<keyword evidence="9" id="KW-1185">Reference proteome</keyword>
<dbReference type="InterPro" id="IPR008632">
    <property type="entry name" value="Gp-FAR-1"/>
</dbReference>
<evidence type="ECO:0000256" key="1">
    <source>
        <dbReference type="ARBA" id="ARBA00004613"/>
    </source>
</evidence>
<comment type="similarity">
    <text evidence="2">Belongs to the fatty-acid and retinol-binding protein (FARBP) family.</text>
</comment>
<sequence>MGILGEHAPRKFVIILGFVALFEKNIQHIDTTSEKFLRNIGQSYLELMVKTSQPPATLLWKEWINAFGEVRSNYSTLPKTSKDALEKTFCFKTTLRKIEHLENNMNDILSQFTLLEMLRKNTGTDT</sequence>
<reference evidence="8" key="2">
    <citation type="submission" date="2022-06" db="UniProtKB">
        <authorList>
            <consortium name="EnsemblMetazoa"/>
        </authorList>
    </citation>
    <scope>IDENTIFICATION</scope>
    <source>
        <strain evidence="8">PS312</strain>
    </source>
</reference>
<dbReference type="GO" id="GO:0005576">
    <property type="term" value="C:extracellular region"/>
    <property type="evidence" value="ECO:0007669"/>
    <property type="project" value="UniProtKB-SubCell"/>
</dbReference>
<evidence type="ECO:0000256" key="6">
    <source>
        <dbReference type="ARBA" id="ARBA00023054"/>
    </source>
</evidence>
<name>A0A2A6B6K9_PRIPA</name>
<organism evidence="8 9">
    <name type="scientific">Pristionchus pacificus</name>
    <name type="common">Parasitic nematode worm</name>
    <dbReference type="NCBI Taxonomy" id="54126"/>
    <lineage>
        <taxon>Eukaryota</taxon>
        <taxon>Metazoa</taxon>
        <taxon>Ecdysozoa</taxon>
        <taxon>Nematoda</taxon>
        <taxon>Chromadorea</taxon>
        <taxon>Rhabditida</taxon>
        <taxon>Rhabditina</taxon>
        <taxon>Diplogasteromorpha</taxon>
        <taxon>Diplogasteroidea</taxon>
        <taxon>Neodiplogasteridae</taxon>
        <taxon>Pristionchus</taxon>
    </lineage>
</organism>
<comment type="subcellular location">
    <subcellularLocation>
        <location evidence="1">Secreted</location>
    </subcellularLocation>
</comment>
<evidence type="ECO:0000256" key="3">
    <source>
        <dbReference type="ARBA" id="ARBA00017453"/>
    </source>
</evidence>
<dbReference type="AlphaFoldDB" id="A0A2A6B6K9"/>
<dbReference type="EnsemblMetazoa" id="PPA35095.1">
    <property type="protein sequence ID" value="PPA35095.1"/>
    <property type="gene ID" value="WBGene00273464"/>
</dbReference>
<keyword evidence="6" id="KW-0175">Coiled coil</keyword>
<evidence type="ECO:0000256" key="4">
    <source>
        <dbReference type="ARBA" id="ARBA00022525"/>
    </source>
</evidence>
<keyword evidence="7" id="KW-0446">Lipid-binding</keyword>